<gene>
    <name evidence="2" type="ORF">PENTCL1PPCAC_27651</name>
</gene>
<dbReference type="GO" id="GO:0005125">
    <property type="term" value="F:cytokine activity"/>
    <property type="evidence" value="ECO:0007669"/>
    <property type="project" value="TreeGrafter"/>
</dbReference>
<dbReference type="Gene3D" id="3.30.429.10">
    <property type="entry name" value="Macrophage Migration Inhibitory Factor"/>
    <property type="match status" value="1"/>
</dbReference>
<dbReference type="GO" id="GO:0050178">
    <property type="term" value="F:phenylpyruvate tautomerase activity"/>
    <property type="evidence" value="ECO:0007669"/>
    <property type="project" value="TreeGrafter"/>
</dbReference>
<dbReference type="EMBL" id="BTSX01000006">
    <property type="protein sequence ID" value="GMT05477.1"/>
    <property type="molecule type" value="Genomic_DNA"/>
</dbReference>
<keyword evidence="3" id="KW-1185">Reference proteome</keyword>
<accession>A0AAV5UFW1</accession>
<dbReference type="Pfam" id="PF01187">
    <property type="entry name" value="MIF"/>
    <property type="match status" value="1"/>
</dbReference>
<reference evidence="2" key="1">
    <citation type="submission" date="2023-10" db="EMBL/GenBank/DDBJ databases">
        <title>Genome assembly of Pristionchus species.</title>
        <authorList>
            <person name="Yoshida K."/>
            <person name="Sommer R.J."/>
        </authorList>
    </citation>
    <scope>NUCLEOTIDE SEQUENCE</scope>
    <source>
        <strain evidence="2">RS0144</strain>
    </source>
</reference>
<protein>
    <submittedName>
        <fullName evidence="2">Uncharacterized protein</fullName>
    </submittedName>
</protein>
<organism evidence="2 3">
    <name type="scientific">Pristionchus entomophagus</name>
    <dbReference type="NCBI Taxonomy" id="358040"/>
    <lineage>
        <taxon>Eukaryota</taxon>
        <taxon>Metazoa</taxon>
        <taxon>Ecdysozoa</taxon>
        <taxon>Nematoda</taxon>
        <taxon>Chromadorea</taxon>
        <taxon>Rhabditida</taxon>
        <taxon>Rhabditina</taxon>
        <taxon>Diplogasteromorpha</taxon>
        <taxon>Diplogasteroidea</taxon>
        <taxon>Neodiplogasteridae</taxon>
        <taxon>Pristionchus</taxon>
    </lineage>
</organism>
<dbReference type="InterPro" id="IPR001398">
    <property type="entry name" value="Macrophage_inhib_fac"/>
</dbReference>
<feature type="non-terminal residue" evidence="2">
    <location>
        <position position="1"/>
    </location>
</feature>
<dbReference type="SUPFAM" id="SSF55331">
    <property type="entry name" value="Tautomerase/MIF"/>
    <property type="match status" value="1"/>
</dbReference>
<evidence type="ECO:0000256" key="1">
    <source>
        <dbReference type="ARBA" id="ARBA00005851"/>
    </source>
</evidence>
<dbReference type="AlphaFoldDB" id="A0AAV5UFW1"/>
<name>A0AAV5UFW1_9BILA</name>
<dbReference type="GO" id="GO:0005615">
    <property type="term" value="C:extracellular space"/>
    <property type="evidence" value="ECO:0007669"/>
    <property type="project" value="TreeGrafter"/>
</dbReference>
<evidence type="ECO:0000313" key="2">
    <source>
        <dbReference type="EMBL" id="GMT05477.1"/>
    </source>
</evidence>
<dbReference type="InterPro" id="IPR014347">
    <property type="entry name" value="Tautomerase/MIF_sf"/>
</dbReference>
<dbReference type="PANTHER" id="PTHR11954">
    <property type="entry name" value="D-DOPACHROME DECARBOXYLASE"/>
    <property type="match status" value="1"/>
</dbReference>
<evidence type="ECO:0000313" key="3">
    <source>
        <dbReference type="Proteomes" id="UP001432027"/>
    </source>
</evidence>
<dbReference type="PANTHER" id="PTHR11954:SF37">
    <property type="entry name" value="MIF-LIKE PROTEIN MIF-2"/>
    <property type="match status" value="1"/>
</dbReference>
<dbReference type="Proteomes" id="UP001432027">
    <property type="component" value="Unassembled WGS sequence"/>
</dbReference>
<comment type="caution">
    <text evidence="2">The sequence shown here is derived from an EMBL/GenBank/DDBJ whole genome shotgun (WGS) entry which is preliminary data.</text>
</comment>
<proteinExistence type="inferred from homology"/>
<comment type="similarity">
    <text evidence="1">Belongs to the MIF family.</text>
</comment>
<sequence length="137" mass="14939">KMPLLTLVTNVPKEDVPEDFDDKIIQAVADAFNKPERAVVLELVAGAHIVRGGADKHVKAAHLMVAAGTVVLNAEHNRGYASKITEAVEKLLKINKDHILITFHGLEAANVAAKGETFQHILYAHKMEVESNGEQED</sequence>